<keyword evidence="6" id="KW-0175">Coiled coil</keyword>
<gene>
    <name evidence="10" type="primary">LOC113517989</name>
</gene>
<keyword evidence="9" id="KW-1185">Reference proteome</keyword>
<dbReference type="GeneID" id="113517989"/>
<dbReference type="Proteomes" id="UP001652740">
    <property type="component" value="Unplaced"/>
</dbReference>
<evidence type="ECO:0000256" key="7">
    <source>
        <dbReference type="SAM" id="MobiDB-lite"/>
    </source>
</evidence>
<keyword evidence="2" id="KW-0677">Repeat</keyword>
<evidence type="ECO:0000256" key="5">
    <source>
        <dbReference type="PROSITE-ProRule" id="PRU00042"/>
    </source>
</evidence>
<dbReference type="PANTHER" id="PTHR24409:SF295">
    <property type="entry name" value="AZ2-RELATED"/>
    <property type="match status" value="1"/>
</dbReference>
<dbReference type="Pfam" id="PF00096">
    <property type="entry name" value="zf-C2H2"/>
    <property type="match status" value="4"/>
</dbReference>
<evidence type="ECO:0000259" key="8">
    <source>
        <dbReference type="PROSITE" id="PS50157"/>
    </source>
</evidence>
<feature type="domain" description="C2H2-type" evidence="8">
    <location>
        <begin position="438"/>
        <end position="468"/>
    </location>
</feature>
<dbReference type="SMART" id="SM00355">
    <property type="entry name" value="ZnF_C2H2"/>
    <property type="match status" value="11"/>
</dbReference>
<keyword evidence="3 5" id="KW-0863">Zinc-finger</keyword>
<dbReference type="PROSITE" id="PS00028">
    <property type="entry name" value="ZINC_FINGER_C2H2_1"/>
    <property type="match status" value="8"/>
</dbReference>
<feature type="domain" description="C2H2-type" evidence="8">
    <location>
        <begin position="500"/>
        <end position="528"/>
    </location>
</feature>
<feature type="domain" description="C2H2-type" evidence="8">
    <location>
        <begin position="310"/>
        <end position="337"/>
    </location>
</feature>
<accession>A0ABM3M9Y7</accession>
<feature type="coiled-coil region" evidence="6">
    <location>
        <begin position="157"/>
        <end position="184"/>
    </location>
</feature>
<evidence type="ECO:0000313" key="10">
    <source>
        <dbReference type="RefSeq" id="XP_052748249.1"/>
    </source>
</evidence>
<dbReference type="SUPFAM" id="SSF57667">
    <property type="entry name" value="beta-beta-alpha zinc fingers"/>
    <property type="match status" value="5"/>
</dbReference>
<feature type="domain" description="C2H2-type" evidence="8">
    <location>
        <begin position="408"/>
        <end position="435"/>
    </location>
</feature>
<dbReference type="Gene3D" id="3.30.160.60">
    <property type="entry name" value="Classic Zinc Finger"/>
    <property type="match status" value="6"/>
</dbReference>
<feature type="domain" description="C2H2-type" evidence="8">
    <location>
        <begin position="530"/>
        <end position="558"/>
    </location>
</feature>
<evidence type="ECO:0000256" key="6">
    <source>
        <dbReference type="SAM" id="Coils"/>
    </source>
</evidence>
<organism evidence="9 10">
    <name type="scientific">Galleria mellonella</name>
    <name type="common">Greater wax moth</name>
    <dbReference type="NCBI Taxonomy" id="7137"/>
    <lineage>
        <taxon>Eukaryota</taxon>
        <taxon>Metazoa</taxon>
        <taxon>Ecdysozoa</taxon>
        <taxon>Arthropoda</taxon>
        <taxon>Hexapoda</taxon>
        <taxon>Insecta</taxon>
        <taxon>Pterygota</taxon>
        <taxon>Neoptera</taxon>
        <taxon>Endopterygota</taxon>
        <taxon>Lepidoptera</taxon>
        <taxon>Glossata</taxon>
        <taxon>Ditrysia</taxon>
        <taxon>Pyraloidea</taxon>
        <taxon>Pyralidae</taxon>
        <taxon>Galleriinae</taxon>
        <taxon>Galleria</taxon>
    </lineage>
</organism>
<feature type="domain" description="C2H2-type" evidence="8">
    <location>
        <begin position="559"/>
        <end position="582"/>
    </location>
</feature>
<proteinExistence type="predicted"/>
<keyword evidence="4" id="KW-0862">Zinc</keyword>
<evidence type="ECO:0000313" key="9">
    <source>
        <dbReference type="Proteomes" id="UP001652740"/>
    </source>
</evidence>
<protein>
    <submittedName>
        <fullName evidence="10">Zinc finger protein 431-like isoform X1</fullName>
    </submittedName>
</protein>
<dbReference type="Pfam" id="PF12874">
    <property type="entry name" value="zf-met"/>
    <property type="match status" value="1"/>
</dbReference>
<feature type="compositionally biased region" description="Basic residues" evidence="7">
    <location>
        <begin position="582"/>
        <end position="592"/>
    </location>
</feature>
<dbReference type="PROSITE" id="PS50157">
    <property type="entry name" value="ZINC_FINGER_C2H2_2"/>
    <property type="match status" value="9"/>
</dbReference>
<feature type="domain" description="C2H2-type" evidence="8">
    <location>
        <begin position="192"/>
        <end position="220"/>
    </location>
</feature>
<evidence type="ECO:0000256" key="4">
    <source>
        <dbReference type="ARBA" id="ARBA00022833"/>
    </source>
</evidence>
<dbReference type="RefSeq" id="XP_052748249.1">
    <property type="nucleotide sequence ID" value="XM_052892289.1"/>
</dbReference>
<sequence length="612" mass="71745">MDESNLCCGCLSEERKINKIEDFCKKQCFIKIINEIPMSQPINSAVWLCWECETLLSQFIKFKQQVQHAYKMLLDCAKERINPSQHKTNEIKSNVSVPKADNNHFLPEPNDTTIDNENIENTCDIKEELCDYDDLDNNDDKIEHKSKKNKKVGRKKRKDVSEMYKEVKLTLKQLEEERRLLVLKEDYLNAMFKCEKCIMAFPNMDDLKDHIYLKHELNASKYNCDICGCTFATEVAYNYHAGRHLHRYKCKECGEMFVCKRAVLKHHEKTHSQGYRIDFRYDYHGEKQNGQLDQTEECSDKSTTLATTKFPCDYCEKTFRWKTSLRKHIERHSIEMGQKRKPYCEACRLTFMTTSNLQKHVRTSSKHQVQLKLRKLNDSLTEDSVTPEKQQAHIEQIKTLVNKSKQKYSCTQCDKSFQWRGNLLRHLQSHTAKANGDLICAPCNRTFSSIATYKQHMTISKKHITEDEFKYMCSDCGQKFANKTQLRDHINWEHLKNYVHKCPLCQKVFKTHTSLYCHNQVVHQKGHAELLCDHCGKHFANNAKLRTHITAIHSQQSPYRCGSCSARFKWHSCLSRHLKRIHGPHAARRRRPRNQDDAGNEDPQLVPDAVLS</sequence>
<feature type="domain" description="C2H2-type" evidence="8">
    <location>
        <begin position="471"/>
        <end position="494"/>
    </location>
</feature>
<dbReference type="InterPro" id="IPR013087">
    <property type="entry name" value="Znf_C2H2_type"/>
</dbReference>
<name>A0ABM3M9Y7_GALME</name>
<dbReference type="PANTHER" id="PTHR24409">
    <property type="entry name" value="ZINC FINGER PROTEIN 142"/>
    <property type="match status" value="1"/>
</dbReference>
<keyword evidence="1" id="KW-0479">Metal-binding</keyword>
<dbReference type="InterPro" id="IPR036236">
    <property type="entry name" value="Znf_C2H2_sf"/>
</dbReference>
<evidence type="ECO:0000256" key="3">
    <source>
        <dbReference type="ARBA" id="ARBA00022771"/>
    </source>
</evidence>
<feature type="region of interest" description="Disordered" evidence="7">
    <location>
        <begin position="582"/>
        <end position="612"/>
    </location>
</feature>
<evidence type="ECO:0000256" key="2">
    <source>
        <dbReference type="ARBA" id="ARBA00022737"/>
    </source>
</evidence>
<feature type="domain" description="C2H2-type" evidence="8">
    <location>
        <begin position="248"/>
        <end position="272"/>
    </location>
</feature>
<reference evidence="10" key="1">
    <citation type="submission" date="2025-08" db="UniProtKB">
        <authorList>
            <consortium name="RefSeq"/>
        </authorList>
    </citation>
    <scope>IDENTIFICATION</scope>
    <source>
        <tissue evidence="10">Whole larvae</tissue>
    </source>
</reference>
<evidence type="ECO:0000256" key="1">
    <source>
        <dbReference type="ARBA" id="ARBA00022723"/>
    </source>
</evidence>